<evidence type="ECO:0000256" key="1">
    <source>
        <dbReference type="ARBA" id="ARBA00011073"/>
    </source>
</evidence>
<dbReference type="PROSITE" id="PS51892">
    <property type="entry name" value="SUBTILASE"/>
    <property type="match status" value="1"/>
</dbReference>
<accession>A0ABX2ZKX4</accession>
<evidence type="ECO:0000256" key="6">
    <source>
        <dbReference type="SAM" id="Coils"/>
    </source>
</evidence>
<dbReference type="InterPro" id="IPR013783">
    <property type="entry name" value="Ig-like_fold"/>
</dbReference>
<keyword evidence="3 5" id="KW-0378">Hydrolase</keyword>
<dbReference type="InterPro" id="IPR008969">
    <property type="entry name" value="CarboxyPept-like_regulatory"/>
</dbReference>
<dbReference type="Proteomes" id="UP000094580">
    <property type="component" value="Unassembled WGS sequence"/>
</dbReference>
<evidence type="ECO:0000256" key="2">
    <source>
        <dbReference type="ARBA" id="ARBA00022670"/>
    </source>
</evidence>
<feature type="coiled-coil region" evidence="6">
    <location>
        <begin position="84"/>
        <end position="128"/>
    </location>
</feature>
<dbReference type="InterPro" id="IPR036852">
    <property type="entry name" value="Peptidase_S8/S53_dom_sf"/>
</dbReference>
<feature type="signal peptide" evidence="7">
    <location>
        <begin position="1"/>
        <end position="23"/>
    </location>
</feature>
<evidence type="ECO:0000256" key="5">
    <source>
        <dbReference type="PROSITE-ProRule" id="PRU01240"/>
    </source>
</evidence>
<dbReference type="InterPro" id="IPR015500">
    <property type="entry name" value="Peptidase_S8_subtilisin-rel"/>
</dbReference>
<gene>
    <name evidence="10" type="ORF">BED47_14400</name>
</gene>
<dbReference type="Gene3D" id="2.60.40.1120">
    <property type="entry name" value="Carboxypeptidase-like, regulatory domain"/>
    <property type="match status" value="2"/>
</dbReference>
<evidence type="ECO:0008006" key="12">
    <source>
        <dbReference type="Google" id="ProtNLM"/>
    </source>
</evidence>
<dbReference type="PANTHER" id="PTHR43399">
    <property type="entry name" value="SUBTILISIN-RELATED"/>
    <property type="match status" value="1"/>
</dbReference>
<feature type="active site" description="Charge relay system" evidence="5">
    <location>
        <position position="269"/>
    </location>
</feature>
<keyword evidence="4 5" id="KW-0720">Serine protease</keyword>
<evidence type="ECO:0000256" key="3">
    <source>
        <dbReference type="ARBA" id="ARBA00022801"/>
    </source>
</evidence>
<keyword evidence="11" id="KW-1185">Reference proteome</keyword>
<feature type="domain" description="Peptidase S8/S53" evidence="8">
    <location>
        <begin position="212"/>
        <end position="500"/>
    </location>
</feature>
<dbReference type="InterPro" id="IPR023828">
    <property type="entry name" value="Peptidase_S8_Ser-AS"/>
</dbReference>
<keyword evidence="2 5" id="KW-0645">Protease</keyword>
<dbReference type="PROSITE" id="PS00138">
    <property type="entry name" value="SUBTILASE_SER"/>
    <property type="match status" value="1"/>
</dbReference>
<sequence length="1622" mass="175083">MIKITKKLLTLSTALIVTVSSFAAPAGNYIKAYAKDNIETSYNPEAKEVIENKISPELIKEFANNSQTTFLVKFKDQVDTVKVAKEVKAKNKNLSNVKKELVVRSSIVSELKIKADSSQRNLRKYIEKEKNNGNVKDFNSFYIVNGMVVTATEAVMKNIADMPEVESIRPNGITKLIGPAKTTEATITAANNVEWNLEKIGVPDVWSLGIDGTGIVVGSIDTGVQWDHPALKTKYRGFDPANPDNPNNEYNWFDATENNGSAPYDNVGHGTHTVGTMVGSEPNGTNKIGVAPGAKWIAAKAFTKDGGTDEDLIEAGEWMLAPKDKNGVPHPEMAPDVINNSWGGGPGIDDWYKTIITNWRAADIFPEFSAGNTTPYNSGGPGSVANPANYQESFATGATDINNNLAGFSLRGPSPYGGILKPDISAPGVNIRSSVPGSKYEGGWNGTSMAGPHTSGLVALLLQANSSLTVSEIEKIIKETATPCTNSEYPTNPNNGYGYGVINAFKAVTSVMQGISEIKGQVLQDAEDTVPPTFNHTPVTVTYEGLEQKLKIDVQDNVSVESVELQYRNSADEWTTVAADRKSGDYKSGSYEAVIPADRVVSNLSYRWRIVDFGKNEVTSDIYTILVKPAITIGYFNDFEANITGWENVLEAPFKDQWNWGKPTTGPNAAVSGEKVLATNLEGTYSENERMLIKSPPIVLPNGSAYLQFKNWYDVEENNDRAFVLAKGDDDDNWYILASYGGTKTEGYSNEEINLSEYAGKKINIAFAFISNDSNNKQGWFIDDVRLTNKSLAPGGTSALRSRPKEQFSLTNLFAASGDTSALSNSPKEQIINSAETNAEITKIPLSATVSILENGRSTKTNPQDGSYSFKVKEGEYTLRAEKYGYYPQDKQVQVAANQVLENTNITMAPIPKGTVTGKIINAQTGKPVKNAKIYLIEDAAVAPVTTDAEGNYSITGYEGKYTVQVIAENYFDERFTVDITGNEHVSHDIQLKPFINFLGEIGYDDGTPEYSVAQWEAGGGYAVRMSLPEGQTKAIVTSGLFMIDPRSGGNTFKVAVYDASGQDGAPGKMVAGPFSATTTREAGKWTVVDLTSEQIVVTGDFYMVFIQDKFAPQSPQISLDKNNPIVAQRSWWFVKGGPFTLANKDFGNMMIRATVKQEALAPGITSPADSSYLNNENATIKGKAAPGMDVHLFSGDKDIANGKTNDDGSFSIDAVLQEGVNILKAKTITEIGSTPYSKEIKVIVDKTEPVLEITSPQNNANINDQVITVTGTAKDDYLDYVEVNGTKTDIDSNGNWTVKLMSKEGENVINIVARDKAGNETAKSITVNVKYSIHEIKNIMPSSDVILKADQTLKVEFDSEPGLKKAVFTINAPINGITSAVYVPTASLNNFEVVMTEVKDAKGNGTGHYKGNWTATKKLTLNGAQIVVKVEDMYGNSLSSTAAGKLYVNCKPIPKPVPDKTAPSIPLVSKVTYTGISGKAEIGSKVYAKAGKLIIGSSVVNSKGIYSITFKSQKVGTIINVYAVDKSGNVGVAKKVVIKDITPPAIPSVKSLSNTKVTGKAEPGAKVYVKKGKVIIGSSTANSKGIYTVSYKKQKVGTVLYVYAKDKAGNTGKAKKVVVKK</sequence>
<proteinExistence type="inferred from homology"/>
<protein>
    <recommendedName>
        <fullName evidence="12">Peptidase S8</fullName>
    </recommendedName>
</protein>
<reference evidence="10 11" key="1">
    <citation type="submission" date="2016-07" db="EMBL/GenBank/DDBJ databases">
        <authorList>
            <person name="Townsley L."/>
            <person name="Shank E.A."/>
        </authorList>
    </citation>
    <scope>NUCLEOTIDE SEQUENCE [LARGE SCALE GENOMIC DNA]</scope>
    <source>
        <strain evidence="10 11">CH01</strain>
    </source>
</reference>
<dbReference type="EMBL" id="MDKC01000036">
    <property type="protein sequence ID" value="ODG90052.1"/>
    <property type="molecule type" value="Genomic_DNA"/>
</dbReference>
<dbReference type="Pfam" id="PF09136">
    <property type="entry name" value="Glucodextran_B"/>
    <property type="match status" value="1"/>
</dbReference>
<evidence type="ECO:0000313" key="11">
    <source>
        <dbReference type="Proteomes" id="UP000094580"/>
    </source>
</evidence>
<dbReference type="NCBIfam" id="NF038128">
    <property type="entry name" value="choice_anch_J"/>
    <property type="match status" value="1"/>
</dbReference>
<dbReference type="InterPro" id="IPR033857">
    <property type="entry name" value="Bacillopeptidase_F"/>
</dbReference>
<dbReference type="SUPFAM" id="SSF52743">
    <property type="entry name" value="Subtilisin-like"/>
    <property type="match status" value="1"/>
</dbReference>
<evidence type="ECO:0000256" key="4">
    <source>
        <dbReference type="ARBA" id="ARBA00022825"/>
    </source>
</evidence>
<evidence type="ECO:0000313" key="10">
    <source>
        <dbReference type="EMBL" id="ODG90052.1"/>
    </source>
</evidence>
<dbReference type="InterPro" id="IPR041498">
    <property type="entry name" value="Big_6"/>
</dbReference>
<feature type="domain" description="Bacterial Ig" evidence="9">
    <location>
        <begin position="1463"/>
        <end position="1541"/>
    </location>
</feature>
<organism evidence="10 11">
    <name type="scientific">Gottfriedia luciferensis</name>
    <dbReference type="NCBI Taxonomy" id="178774"/>
    <lineage>
        <taxon>Bacteria</taxon>
        <taxon>Bacillati</taxon>
        <taxon>Bacillota</taxon>
        <taxon>Bacilli</taxon>
        <taxon>Bacillales</taxon>
        <taxon>Bacillaceae</taxon>
        <taxon>Gottfriedia</taxon>
    </lineage>
</organism>
<dbReference type="Gene3D" id="2.60.120.200">
    <property type="match status" value="1"/>
</dbReference>
<dbReference type="PRINTS" id="PR00723">
    <property type="entry name" value="SUBTILISIN"/>
</dbReference>
<feature type="active site" description="Charge relay system" evidence="5">
    <location>
        <position position="448"/>
    </location>
</feature>
<dbReference type="SUPFAM" id="SSF49464">
    <property type="entry name" value="Carboxypeptidase regulatory domain-like"/>
    <property type="match status" value="2"/>
</dbReference>
<dbReference type="CDD" id="cd07481">
    <property type="entry name" value="Peptidases_S8_BacillopeptidaseF-like"/>
    <property type="match status" value="1"/>
</dbReference>
<evidence type="ECO:0000259" key="9">
    <source>
        <dbReference type="Pfam" id="PF17936"/>
    </source>
</evidence>
<dbReference type="Pfam" id="PF13620">
    <property type="entry name" value="CarboxypepD_reg"/>
    <property type="match status" value="1"/>
</dbReference>
<dbReference type="Pfam" id="PF17936">
    <property type="entry name" value="Big_6"/>
    <property type="match status" value="2"/>
</dbReference>
<evidence type="ECO:0000256" key="7">
    <source>
        <dbReference type="SAM" id="SignalP"/>
    </source>
</evidence>
<dbReference type="Gene3D" id="2.60.40.10">
    <property type="entry name" value="Immunoglobulins"/>
    <property type="match status" value="4"/>
</dbReference>
<keyword evidence="6" id="KW-0175">Coiled coil</keyword>
<comment type="similarity">
    <text evidence="1 5">Belongs to the peptidase S8 family.</text>
</comment>
<dbReference type="Gene3D" id="3.40.50.200">
    <property type="entry name" value="Peptidase S8/S53 domain"/>
    <property type="match status" value="1"/>
</dbReference>
<dbReference type="SUPFAM" id="SSF49899">
    <property type="entry name" value="Concanavalin A-like lectins/glucanases"/>
    <property type="match status" value="1"/>
</dbReference>
<feature type="domain" description="Bacterial Ig" evidence="9">
    <location>
        <begin position="1547"/>
        <end position="1621"/>
    </location>
</feature>
<name>A0ABX2ZKX4_9BACI</name>
<dbReference type="Pfam" id="PF00082">
    <property type="entry name" value="Peptidase_S8"/>
    <property type="match status" value="1"/>
</dbReference>
<dbReference type="Pfam" id="PF20773">
    <property type="entry name" value="InhA-like_MAM"/>
    <property type="match status" value="1"/>
</dbReference>
<dbReference type="RefSeq" id="WP_069035381.1">
    <property type="nucleotide sequence ID" value="NZ_MDKC01000036.1"/>
</dbReference>
<comment type="caution">
    <text evidence="10">The sequence shown here is derived from an EMBL/GenBank/DDBJ whole genome shotgun (WGS) entry which is preliminary data.</text>
</comment>
<feature type="active site" description="Charge relay system" evidence="5">
    <location>
        <position position="221"/>
    </location>
</feature>
<dbReference type="InterPro" id="IPR051048">
    <property type="entry name" value="Peptidase_S8/S53_subtilisin"/>
</dbReference>
<dbReference type="InterPro" id="IPR000209">
    <property type="entry name" value="Peptidase_S8/S53_dom"/>
</dbReference>
<keyword evidence="7" id="KW-0732">Signal</keyword>
<dbReference type="InterPro" id="IPR013320">
    <property type="entry name" value="ConA-like_dom_sf"/>
</dbReference>
<dbReference type="PANTHER" id="PTHR43399:SF4">
    <property type="entry name" value="CELL WALL-ASSOCIATED PROTEASE"/>
    <property type="match status" value="1"/>
</dbReference>
<evidence type="ECO:0000259" key="8">
    <source>
        <dbReference type="Pfam" id="PF00082"/>
    </source>
</evidence>
<feature type="chain" id="PRO_5045736325" description="Peptidase S8" evidence="7">
    <location>
        <begin position="24"/>
        <end position="1622"/>
    </location>
</feature>